<protein>
    <recommendedName>
        <fullName evidence="1">PBP domain-containing protein</fullName>
    </recommendedName>
</protein>
<dbReference type="AlphaFoldDB" id="A0A8H3G373"/>
<accession>A0A8H3G373</accession>
<dbReference type="EMBL" id="CAJPDS010000062">
    <property type="protein sequence ID" value="CAF9932271.1"/>
    <property type="molecule type" value="Genomic_DNA"/>
</dbReference>
<name>A0A8H3G373_9LECA</name>
<reference evidence="2" key="1">
    <citation type="submission" date="2021-03" db="EMBL/GenBank/DDBJ databases">
        <authorList>
            <person name="Tagirdzhanova G."/>
        </authorList>
    </citation>
    <scope>NUCLEOTIDE SEQUENCE</scope>
</reference>
<dbReference type="Proteomes" id="UP000664521">
    <property type="component" value="Unassembled WGS sequence"/>
</dbReference>
<proteinExistence type="predicted"/>
<dbReference type="Pfam" id="PF12849">
    <property type="entry name" value="PBP_like_2"/>
    <property type="match status" value="1"/>
</dbReference>
<sequence>MASISWNPTSQDREPYVKPEEVYYGSTGSTSAPLKLRIATGGAGQSGLVRALADAFIDDQVKRTGCEPFSVGWLKSDTSASFNYLAQAAADLSITYHGVAEETAIAQGIADRRVYAWRDHFMLVGPKSNPAQLSTDGTTPIETLFTQLFRAAVASNNSIRFLTRFDKSATNIKESHVWAAIGQTPWSYPYSFWYHVVPMFPFQALEAAAKLGEYSLVDWGTWNGVQDFVRKEMIVYLLGKDDTPEMLNPARVLVGTHARNKEVANAFADWMIRDDGGQKVVEGFAINGVVLYSKAPKEG</sequence>
<evidence type="ECO:0000259" key="1">
    <source>
        <dbReference type="Pfam" id="PF12849"/>
    </source>
</evidence>
<evidence type="ECO:0000313" key="2">
    <source>
        <dbReference type="EMBL" id="CAF9932271.1"/>
    </source>
</evidence>
<comment type="caution">
    <text evidence="2">The sequence shown here is derived from an EMBL/GenBank/DDBJ whole genome shotgun (WGS) entry which is preliminary data.</text>
</comment>
<dbReference type="PANTHER" id="PTHR37945:SF1">
    <property type="entry name" value="EXTRACELLULAR TUNGSTATE BINDING PROTEIN"/>
    <property type="match status" value="1"/>
</dbReference>
<dbReference type="OrthoDB" id="10260248at2759"/>
<organism evidence="2 3">
    <name type="scientific">Heterodermia speciosa</name>
    <dbReference type="NCBI Taxonomy" id="116794"/>
    <lineage>
        <taxon>Eukaryota</taxon>
        <taxon>Fungi</taxon>
        <taxon>Dikarya</taxon>
        <taxon>Ascomycota</taxon>
        <taxon>Pezizomycotina</taxon>
        <taxon>Lecanoromycetes</taxon>
        <taxon>OSLEUM clade</taxon>
        <taxon>Lecanoromycetidae</taxon>
        <taxon>Caliciales</taxon>
        <taxon>Physciaceae</taxon>
        <taxon>Heterodermia</taxon>
    </lineage>
</organism>
<dbReference type="PANTHER" id="PTHR37945">
    <property type="entry name" value="EXTRACELLULAR TUNGSTATE BINDING PROTEIN"/>
    <property type="match status" value="1"/>
</dbReference>
<dbReference type="Gene3D" id="3.40.190.10">
    <property type="entry name" value="Periplasmic binding protein-like II"/>
    <property type="match status" value="2"/>
</dbReference>
<evidence type="ECO:0000313" key="3">
    <source>
        <dbReference type="Proteomes" id="UP000664521"/>
    </source>
</evidence>
<keyword evidence="3" id="KW-1185">Reference proteome</keyword>
<dbReference type="InterPro" id="IPR024370">
    <property type="entry name" value="PBP_domain"/>
</dbReference>
<feature type="domain" description="PBP" evidence="1">
    <location>
        <begin position="28"/>
        <end position="274"/>
    </location>
</feature>
<dbReference type="SUPFAM" id="SSF53850">
    <property type="entry name" value="Periplasmic binding protein-like II"/>
    <property type="match status" value="1"/>
</dbReference>
<dbReference type="InterPro" id="IPR052738">
    <property type="entry name" value="ABC-Tungstate_binding"/>
</dbReference>
<gene>
    <name evidence="2" type="ORF">HETSPECPRED_008319</name>
</gene>